<reference evidence="1 2" key="1">
    <citation type="journal article" date="2014" name="Int. J. Syst. Evol. Microbiol.">
        <title>Complete genome sequence of Corynebacterium casei LMG S-19264T (=DSM 44701T), isolated from a smear-ripened cheese.</title>
        <authorList>
            <consortium name="US DOE Joint Genome Institute (JGI-PGF)"/>
            <person name="Walter F."/>
            <person name="Albersmeier A."/>
            <person name="Kalinowski J."/>
            <person name="Ruckert C."/>
        </authorList>
    </citation>
    <scope>NUCLEOTIDE SEQUENCE [LARGE SCALE GENOMIC DNA]</scope>
    <source>
        <strain evidence="1 2">KCTC 12866</strain>
    </source>
</reference>
<name>A0A8J3D1J2_9BACT</name>
<organism evidence="1 2">
    <name type="scientific">Persicitalea jodogahamensis</name>
    <dbReference type="NCBI Taxonomy" id="402147"/>
    <lineage>
        <taxon>Bacteria</taxon>
        <taxon>Pseudomonadati</taxon>
        <taxon>Bacteroidota</taxon>
        <taxon>Cytophagia</taxon>
        <taxon>Cytophagales</taxon>
        <taxon>Spirosomataceae</taxon>
        <taxon>Persicitalea</taxon>
    </lineage>
</organism>
<comment type="caution">
    <text evidence="1">The sequence shown here is derived from an EMBL/GenBank/DDBJ whole genome shotgun (WGS) entry which is preliminary data.</text>
</comment>
<sequence length="508" mass="58562">MGIEQVSKNYLDQVPDKADYKIFEEALQCYIHGLHRACYIMIWISIIESLKRKLFQLANLNHNLANLSVTKIEGFESNGKSTDILILDQALACGLISKEEKDKLSYIWTQRCICAHPYNTTPTNSEIIHAIELGIAITLGKDLTFDKGMIDEVIDSITNYPYFITNDVNSIRQYTNNTLIKIPKFRYQYTFNQIQIKIINLLKQTNYDSWILFKLSNISSSILFLEGYNLKNDPWNMEKEAKLYPFECWIGFTNEKTWPMLPERVKDILINYLSPDSFAGNTHLKSAISSIFNSKSISISHSKIIESILDKSAFVNVCDIYNNNEKLSDRILYLLDHTNFYEQNDAINFLKTEKGVNFINSNSEKSNIKIGILLGRSAIENNFEASILLTYMQNFNFIEKFKINIFTGFFIDGSLRLSLNSNKNLLKHLPILNKYSDDFIVPVFENIEKYIADTDSDAICYQLYTFNDFKSKVLKEQSFNVALKECIANLLVDIEEKLKGCEDDGLPF</sequence>
<evidence type="ECO:0000313" key="2">
    <source>
        <dbReference type="Proteomes" id="UP000598271"/>
    </source>
</evidence>
<dbReference type="AlphaFoldDB" id="A0A8J3D1J2"/>
<keyword evidence="2" id="KW-1185">Reference proteome</keyword>
<gene>
    <name evidence="1" type="ORF">GCM10007390_17640</name>
</gene>
<dbReference type="EMBL" id="BMXF01000001">
    <property type="protein sequence ID" value="GHB64229.1"/>
    <property type="molecule type" value="Genomic_DNA"/>
</dbReference>
<dbReference type="Proteomes" id="UP000598271">
    <property type="component" value="Unassembled WGS sequence"/>
</dbReference>
<evidence type="ECO:0000313" key="1">
    <source>
        <dbReference type="EMBL" id="GHB64229.1"/>
    </source>
</evidence>
<accession>A0A8J3D1J2</accession>
<proteinExistence type="predicted"/>
<protein>
    <submittedName>
        <fullName evidence="1">Uncharacterized protein</fullName>
    </submittedName>
</protein>
<dbReference type="RefSeq" id="WP_189563939.1">
    <property type="nucleotide sequence ID" value="NZ_BMXF01000001.1"/>
</dbReference>